<organism evidence="2 3">
    <name type="scientific">Aphanomyces astaci</name>
    <name type="common">Crayfish plague agent</name>
    <dbReference type="NCBI Taxonomy" id="112090"/>
    <lineage>
        <taxon>Eukaryota</taxon>
        <taxon>Sar</taxon>
        <taxon>Stramenopiles</taxon>
        <taxon>Oomycota</taxon>
        <taxon>Saprolegniomycetes</taxon>
        <taxon>Saprolegniales</taxon>
        <taxon>Verrucalvaceae</taxon>
        <taxon>Aphanomyces</taxon>
    </lineage>
</organism>
<feature type="compositionally biased region" description="Low complexity" evidence="1">
    <location>
        <begin position="133"/>
        <end position="144"/>
    </location>
</feature>
<proteinExistence type="predicted"/>
<dbReference type="AlphaFoldDB" id="A0A418DTD9"/>
<reference evidence="2 3" key="1">
    <citation type="submission" date="2018-08" db="EMBL/GenBank/DDBJ databases">
        <title>Aphanomyces genome sequencing and annotation.</title>
        <authorList>
            <person name="Minardi D."/>
            <person name="Oidtmann B."/>
            <person name="Van Der Giezen M."/>
            <person name="Studholme D.J."/>
        </authorList>
    </citation>
    <scope>NUCLEOTIDE SEQUENCE [LARGE SCALE GENOMIC DNA]</scope>
    <source>
        <strain evidence="2 3">Sv</strain>
    </source>
</reference>
<comment type="caution">
    <text evidence="2">The sequence shown here is derived from an EMBL/GenBank/DDBJ whole genome shotgun (WGS) entry which is preliminary data.</text>
</comment>
<feature type="region of interest" description="Disordered" evidence="1">
    <location>
        <begin position="239"/>
        <end position="270"/>
    </location>
</feature>
<name>A0A418DTD9_APHAT</name>
<gene>
    <name evidence="2" type="ORF">DYB35_012642</name>
</gene>
<dbReference type="Proteomes" id="UP000285712">
    <property type="component" value="Unassembled WGS sequence"/>
</dbReference>
<feature type="non-terminal residue" evidence="2">
    <location>
        <position position="443"/>
    </location>
</feature>
<accession>A0A418DTD9</accession>
<evidence type="ECO:0000313" key="2">
    <source>
        <dbReference type="EMBL" id="RHY99716.1"/>
    </source>
</evidence>
<evidence type="ECO:0000313" key="3">
    <source>
        <dbReference type="Proteomes" id="UP000285712"/>
    </source>
</evidence>
<protein>
    <submittedName>
        <fullName evidence="2">Uncharacterized protein</fullName>
    </submittedName>
</protein>
<feature type="region of interest" description="Disordered" evidence="1">
    <location>
        <begin position="53"/>
        <end position="83"/>
    </location>
</feature>
<feature type="compositionally biased region" description="Low complexity" evidence="1">
    <location>
        <begin position="166"/>
        <end position="179"/>
    </location>
</feature>
<evidence type="ECO:0000256" key="1">
    <source>
        <dbReference type="SAM" id="MobiDB-lite"/>
    </source>
</evidence>
<dbReference type="EMBL" id="QUTG01001387">
    <property type="protein sequence ID" value="RHY99716.1"/>
    <property type="molecule type" value="Genomic_DNA"/>
</dbReference>
<feature type="region of interest" description="Disordered" evidence="1">
    <location>
        <begin position="107"/>
        <end position="187"/>
    </location>
</feature>
<dbReference type="VEuPathDB" id="FungiDB:H257_13041"/>
<feature type="compositionally biased region" description="Low complexity" evidence="1">
    <location>
        <begin position="257"/>
        <end position="268"/>
    </location>
</feature>
<sequence length="443" mass="48118">MLNHLLPPDKSLKPPSGELAVLCSDRDAVLTADSLQYLSSAGKAEVVKLMAEKVPSTSTSSSSHKKDDSSSNHARISSDSARRQRVEELTRFFMEAKSDIEFALSGGGERRRDLRATSAAELELNDDDRDMMDSSSSSDNISSSPMVLPPPLKPFADEIAGDSDDSPSSSTPLLPRPSSGGPPAPLAAPKLNVTVPVHFQLLEDPVDSRVFHPLLLSIRETDPLLYGTIVCHPLVTGQDFAPKKQDSKRGKKKKQRSSTTAASTTAKAATKKADMYHPDFSLPPLTAEDTALNLARFIARAIADRSMQGLLLVVKVMSSYPWHDKIPVGSHLLSGQMKPPSPPPSSVEKSMDSSMDFITSVMELEGQLDPLAALRSRLGRFEERHHAMDNDTEEEDRLVEQMSLHMPNLDEGVDEEVLMARAIALSLSPDVGCLKDDDVPPPP</sequence>